<proteinExistence type="predicted"/>
<gene>
    <name evidence="2" type="ORF">B0H65DRAFT_466212</name>
</gene>
<dbReference type="RefSeq" id="XP_062681917.1">
    <property type="nucleotide sequence ID" value="XM_062826844.1"/>
</dbReference>
<protein>
    <submittedName>
        <fullName evidence="2">Uncharacterized protein</fullName>
    </submittedName>
</protein>
<keyword evidence="1" id="KW-0732">Signal</keyword>
<dbReference type="GeneID" id="87863998"/>
<accession>A0AAE0MRT0</accession>
<dbReference type="EMBL" id="JAUEPP010000004">
    <property type="protein sequence ID" value="KAK3345304.1"/>
    <property type="molecule type" value="Genomic_DNA"/>
</dbReference>
<dbReference type="Proteomes" id="UP001278500">
    <property type="component" value="Unassembled WGS sequence"/>
</dbReference>
<feature type="signal peptide" evidence="1">
    <location>
        <begin position="1"/>
        <end position="28"/>
    </location>
</feature>
<sequence length="81" mass="8812">MASRGASFVHASVHDYIALLALLLKVSGPTGTVKIACSMPHCAQSQLPEARLQSMEVSHELCLLWGHGEWYFPLACSKRSS</sequence>
<keyword evidence="3" id="KW-1185">Reference proteome</keyword>
<feature type="chain" id="PRO_5042206382" evidence="1">
    <location>
        <begin position="29"/>
        <end position="81"/>
    </location>
</feature>
<evidence type="ECO:0000313" key="3">
    <source>
        <dbReference type="Proteomes" id="UP001278500"/>
    </source>
</evidence>
<name>A0AAE0MRT0_9PEZI</name>
<evidence type="ECO:0000313" key="2">
    <source>
        <dbReference type="EMBL" id="KAK3345304.1"/>
    </source>
</evidence>
<comment type="caution">
    <text evidence="2">The sequence shown here is derived from an EMBL/GenBank/DDBJ whole genome shotgun (WGS) entry which is preliminary data.</text>
</comment>
<reference evidence="2" key="1">
    <citation type="journal article" date="2023" name="Mol. Phylogenet. Evol.">
        <title>Genome-scale phylogeny and comparative genomics of the fungal order Sordariales.</title>
        <authorList>
            <person name="Hensen N."/>
            <person name="Bonometti L."/>
            <person name="Westerberg I."/>
            <person name="Brannstrom I.O."/>
            <person name="Guillou S."/>
            <person name="Cros-Aarteil S."/>
            <person name="Calhoun S."/>
            <person name="Haridas S."/>
            <person name="Kuo A."/>
            <person name="Mondo S."/>
            <person name="Pangilinan J."/>
            <person name="Riley R."/>
            <person name="LaButti K."/>
            <person name="Andreopoulos B."/>
            <person name="Lipzen A."/>
            <person name="Chen C."/>
            <person name="Yan M."/>
            <person name="Daum C."/>
            <person name="Ng V."/>
            <person name="Clum A."/>
            <person name="Steindorff A."/>
            <person name="Ohm R.A."/>
            <person name="Martin F."/>
            <person name="Silar P."/>
            <person name="Natvig D.O."/>
            <person name="Lalanne C."/>
            <person name="Gautier V."/>
            <person name="Ament-Velasquez S.L."/>
            <person name="Kruys A."/>
            <person name="Hutchinson M.I."/>
            <person name="Powell A.J."/>
            <person name="Barry K."/>
            <person name="Miller A.N."/>
            <person name="Grigoriev I.V."/>
            <person name="Debuchy R."/>
            <person name="Gladieux P."/>
            <person name="Hiltunen Thoren M."/>
            <person name="Johannesson H."/>
        </authorList>
    </citation>
    <scope>NUCLEOTIDE SEQUENCE</scope>
    <source>
        <strain evidence="2">CBS 560.94</strain>
    </source>
</reference>
<evidence type="ECO:0000256" key="1">
    <source>
        <dbReference type="SAM" id="SignalP"/>
    </source>
</evidence>
<reference evidence="2" key="2">
    <citation type="submission" date="2023-06" db="EMBL/GenBank/DDBJ databases">
        <authorList>
            <consortium name="Lawrence Berkeley National Laboratory"/>
            <person name="Haridas S."/>
            <person name="Hensen N."/>
            <person name="Bonometti L."/>
            <person name="Westerberg I."/>
            <person name="Brannstrom I.O."/>
            <person name="Guillou S."/>
            <person name="Cros-Aarteil S."/>
            <person name="Calhoun S."/>
            <person name="Kuo A."/>
            <person name="Mondo S."/>
            <person name="Pangilinan J."/>
            <person name="Riley R."/>
            <person name="Labutti K."/>
            <person name="Andreopoulos B."/>
            <person name="Lipzen A."/>
            <person name="Chen C."/>
            <person name="Yanf M."/>
            <person name="Daum C."/>
            <person name="Ng V."/>
            <person name="Clum A."/>
            <person name="Steindorff A."/>
            <person name="Ohm R."/>
            <person name="Martin F."/>
            <person name="Silar P."/>
            <person name="Natvig D."/>
            <person name="Lalanne C."/>
            <person name="Gautier V."/>
            <person name="Ament-Velasquez S.L."/>
            <person name="Kruys A."/>
            <person name="Hutchinson M.I."/>
            <person name="Powell A.J."/>
            <person name="Barry K."/>
            <person name="Miller A.N."/>
            <person name="Grigoriev I.V."/>
            <person name="Debuchy R."/>
            <person name="Gladieux P."/>
            <person name="Thoren M.H."/>
            <person name="Johannesson H."/>
        </authorList>
    </citation>
    <scope>NUCLEOTIDE SEQUENCE</scope>
    <source>
        <strain evidence="2">CBS 560.94</strain>
    </source>
</reference>
<dbReference type="AlphaFoldDB" id="A0AAE0MRT0"/>
<organism evidence="2 3">
    <name type="scientific">Neurospora tetraspora</name>
    <dbReference type="NCBI Taxonomy" id="94610"/>
    <lineage>
        <taxon>Eukaryota</taxon>
        <taxon>Fungi</taxon>
        <taxon>Dikarya</taxon>
        <taxon>Ascomycota</taxon>
        <taxon>Pezizomycotina</taxon>
        <taxon>Sordariomycetes</taxon>
        <taxon>Sordariomycetidae</taxon>
        <taxon>Sordariales</taxon>
        <taxon>Sordariaceae</taxon>
        <taxon>Neurospora</taxon>
    </lineage>
</organism>